<proteinExistence type="predicted"/>
<dbReference type="Proteomes" id="UP000296049">
    <property type="component" value="Unassembled WGS sequence"/>
</dbReference>
<gene>
    <name evidence="2" type="ORF">Anapl_14804</name>
</gene>
<accession>R0JHV9</accession>
<evidence type="ECO:0000313" key="2">
    <source>
        <dbReference type="EMBL" id="EOA96820.1"/>
    </source>
</evidence>
<organism evidence="2 3">
    <name type="scientific">Anas platyrhynchos</name>
    <name type="common">Mallard</name>
    <name type="synonym">Anas boschas</name>
    <dbReference type="NCBI Taxonomy" id="8839"/>
    <lineage>
        <taxon>Eukaryota</taxon>
        <taxon>Metazoa</taxon>
        <taxon>Chordata</taxon>
        <taxon>Craniata</taxon>
        <taxon>Vertebrata</taxon>
        <taxon>Euteleostomi</taxon>
        <taxon>Archelosauria</taxon>
        <taxon>Archosauria</taxon>
        <taxon>Dinosauria</taxon>
        <taxon>Saurischia</taxon>
        <taxon>Theropoda</taxon>
        <taxon>Coelurosauria</taxon>
        <taxon>Aves</taxon>
        <taxon>Neognathae</taxon>
        <taxon>Galloanserae</taxon>
        <taxon>Anseriformes</taxon>
        <taxon>Anatidae</taxon>
        <taxon>Anatinae</taxon>
        <taxon>Anas</taxon>
    </lineage>
</organism>
<feature type="region of interest" description="Disordered" evidence="1">
    <location>
        <begin position="328"/>
        <end position="371"/>
    </location>
</feature>
<evidence type="ECO:0000256" key="1">
    <source>
        <dbReference type="SAM" id="MobiDB-lite"/>
    </source>
</evidence>
<name>R0JHV9_ANAPL</name>
<protein>
    <submittedName>
        <fullName evidence="2">Uncharacterized protein</fullName>
    </submittedName>
</protein>
<evidence type="ECO:0000313" key="3">
    <source>
        <dbReference type="Proteomes" id="UP000296049"/>
    </source>
</evidence>
<dbReference type="EMBL" id="KB743870">
    <property type="protein sequence ID" value="EOA96820.1"/>
    <property type="molecule type" value="Genomic_DNA"/>
</dbReference>
<keyword evidence="3" id="KW-1185">Reference proteome</keyword>
<feature type="compositionally biased region" description="Polar residues" evidence="1">
    <location>
        <begin position="344"/>
        <end position="368"/>
    </location>
</feature>
<sequence>MPRTMLNLLVHKGVCRRATSPHRAAAKLLRPHKMAPRNSGCHRLGDSTGRHGQVLPQLLHLGDPVLIQITNSEFYSEVPVTSMLKQPFLNQFKQIFKYCPEVYSLLVMAAEVFMAGKKGQMSGHRQVDRDHRGWEYLIFGSRNSSYGPAGLGQHQPVGFKQMGTGPLHKHPASIHHNPDVCSVASTQEMLNELQARGRQKLVARHHYQNKAASSLYSSLVLLFSSHSDEEFHLQHSHKTGSTPKHLLLIREVAHQSVRVTRGKKGELSSSSDTDLQGIQCLDRRVAADTHHPLLSPMDKPSQWQHPLRGSIGEIAAAATPGETKLQTAQEEFTPGTPGKPPSQGLANRVQSGSNTLQGSTLAPYTQPEQHLHEAWRRHRAKQLQPTHMTSQG</sequence>
<dbReference type="AlphaFoldDB" id="R0JHV9"/>
<reference evidence="3" key="1">
    <citation type="journal article" date="2013" name="Nat. Genet.">
        <title>The duck genome and transcriptome provide insight into an avian influenza virus reservoir species.</title>
        <authorList>
            <person name="Huang Y."/>
            <person name="Li Y."/>
            <person name="Burt D.W."/>
            <person name="Chen H."/>
            <person name="Zhang Y."/>
            <person name="Qian W."/>
            <person name="Kim H."/>
            <person name="Gan S."/>
            <person name="Zhao Y."/>
            <person name="Li J."/>
            <person name="Yi K."/>
            <person name="Feng H."/>
            <person name="Zhu P."/>
            <person name="Li B."/>
            <person name="Liu Q."/>
            <person name="Fairley S."/>
            <person name="Magor K.E."/>
            <person name="Du Z."/>
            <person name="Hu X."/>
            <person name="Goodman L."/>
            <person name="Tafer H."/>
            <person name="Vignal A."/>
            <person name="Lee T."/>
            <person name="Kim K.W."/>
            <person name="Sheng Z."/>
            <person name="An Y."/>
            <person name="Searle S."/>
            <person name="Herrero J."/>
            <person name="Groenen M.A."/>
            <person name="Crooijmans R.P."/>
            <person name="Faraut T."/>
            <person name="Cai Q."/>
            <person name="Webster R.G."/>
            <person name="Aldridge J.R."/>
            <person name="Warren W.C."/>
            <person name="Bartschat S."/>
            <person name="Kehr S."/>
            <person name="Marz M."/>
            <person name="Stadler P.F."/>
            <person name="Smith J."/>
            <person name="Kraus R.H."/>
            <person name="Zhao Y."/>
            <person name="Ren L."/>
            <person name="Fei J."/>
            <person name="Morisson M."/>
            <person name="Kaiser P."/>
            <person name="Griffin D.K."/>
            <person name="Rao M."/>
            <person name="Pitel F."/>
            <person name="Wang J."/>
            <person name="Li N."/>
        </authorList>
    </citation>
    <scope>NUCLEOTIDE SEQUENCE [LARGE SCALE GENOMIC DNA]</scope>
</reference>